<name>A0A8R1HUN2_CAEJA</name>
<dbReference type="AlphaFoldDB" id="A0A8R1HUN2"/>
<accession>A0A8R1HUN2</accession>
<evidence type="ECO:0000313" key="1">
    <source>
        <dbReference type="EnsemblMetazoa" id="CJA12316.1"/>
    </source>
</evidence>
<dbReference type="EnsemblMetazoa" id="CJA12316.1">
    <property type="protein sequence ID" value="CJA12316.1"/>
    <property type="gene ID" value="WBGene00131520"/>
</dbReference>
<reference evidence="2" key="1">
    <citation type="submission" date="2010-08" db="EMBL/GenBank/DDBJ databases">
        <authorList>
            <consortium name="Caenorhabditis japonica Sequencing Consortium"/>
            <person name="Wilson R.K."/>
        </authorList>
    </citation>
    <scope>NUCLEOTIDE SEQUENCE [LARGE SCALE GENOMIC DNA]</scope>
    <source>
        <strain evidence="2">DF5081</strain>
    </source>
</reference>
<dbReference type="PANTHER" id="PTHR31063">
    <property type="entry name" value="PROTEIN CBG08668"/>
    <property type="match status" value="1"/>
</dbReference>
<keyword evidence="2" id="KW-1185">Reference proteome</keyword>
<organism evidence="1 2">
    <name type="scientific">Caenorhabditis japonica</name>
    <dbReference type="NCBI Taxonomy" id="281687"/>
    <lineage>
        <taxon>Eukaryota</taxon>
        <taxon>Metazoa</taxon>
        <taxon>Ecdysozoa</taxon>
        <taxon>Nematoda</taxon>
        <taxon>Chromadorea</taxon>
        <taxon>Rhabditida</taxon>
        <taxon>Rhabditina</taxon>
        <taxon>Rhabditomorpha</taxon>
        <taxon>Rhabditoidea</taxon>
        <taxon>Rhabditidae</taxon>
        <taxon>Peloderinae</taxon>
        <taxon>Caenorhabditis</taxon>
    </lineage>
</organism>
<evidence type="ECO:0008006" key="3">
    <source>
        <dbReference type="Google" id="ProtNLM"/>
    </source>
</evidence>
<reference evidence="1" key="2">
    <citation type="submission" date="2022-06" db="UniProtKB">
        <authorList>
            <consortium name="EnsemblMetazoa"/>
        </authorList>
    </citation>
    <scope>IDENTIFICATION</scope>
    <source>
        <strain evidence="1">DF5081</strain>
    </source>
</reference>
<dbReference type="PANTHER" id="PTHR31063:SF1">
    <property type="entry name" value="IBR DOMAIN-CONTAINING PROTEIN"/>
    <property type="match status" value="1"/>
</dbReference>
<protein>
    <recommendedName>
        <fullName evidence="3">IBR domain-containing protein</fullName>
    </recommendedName>
</protein>
<dbReference type="Proteomes" id="UP000005237">
    <property type="component" value="Unassembled WGS sequence"/>
</dbReference>
<proteinExistence type="predicted"/>
<evidence type="ECO:0000313" key="2">
    <source>
        <dbReference type="Proteomes" id="UP000005237"/>
    </source>
</evidence>
<sequence>MSGPSIPRKHLADKRIDKDQEYWLYHRCIEDSVDIFADSEEDFDESARVQVLNIGDLEIVDKRHWTKKSEATSISPTNLESCSQSEDAPKYFKNFDVAEILKKEQCAFLNFDVQFKKINNFNFDKEIECFESDKRFQVKTLRHSPKQVIIDGTKFQNALNAYGNQFQATTIVVVLTEIEDHSVNVIINSIFQENPKTRSTDFKFWKSLISNSTSVYDAIQSIVTEFSENCKKIELINLSADLLENKPPFEMLKDAQEWEKNLPKTIFQNRLDFQISANSVDLSKVGLKVELSHICLGTKKETSVFPEKGNVNACDFCNDRKLSHELFVMMENKLKCTNCLRKTFFRAFEMHIFPIDLQMKTVNEFDHLPIFIPLIILDMYVHKVAQKSCDDKVIEQCRQCRQFIQFDFVNNNNHNVSCPCGYTWCQKCKLSPHWPMDCTTFKNWQRKWFLKYSMSKARGTGSEFLLQVTCSCKKQIFYTFGPIELIKSPCCNAKIDISEIWDGWRRDDRDLPEELRDKIIRVHPDARELVVNFHLKKQGIRVVSKVSKIPNMKKSVLEVCGEAHDLRYSTEFHNKLNKDCKQLAKSGITNAGLIKNVMSTALYLTENVTAWMYETDLIDKNLRQGLEKMTSNRQMLMEQMKNREIKYIMQTLEKLQGSVNFLIKTVKAHLETDKT</sequence>